<keyword evidence="2" id="KW-1185">Reference proteome</keyword>
<gene>
    <name evidence="1" type="ORF">DSO57_1016732</name>
</gene>
<evidence type="ECO:0000313" key="2">
    <source>
        <dbReference type="Proteomes" id="UP001165960"/>
    </source>
</evidence>
<protein>
    <submittedName>
        <fullName evidence="1">Uncharacterized protein</fullName>
    </submittedName>
</protein>
<name>A0ACC2RW59_9FUNG</name>
<comment type="caution">
    <text evidence="1">The sequence shown here is derived from an EMBL/GenBank/DDBJ whole genome shotgun (WGS) entry which is preliminary data.</text>
</comment>
<organism evidence="1 2">
    <name type="scientific">Entomophthora muscae</name>
    <dbReference type="NCBI Taxonomy" id="34485"/>
    <lineage>
        <taxon>Eukaryota</taxon>
        <taxon>Fungi</taxon>
        <taxon>Fungi incertae sedis</taxon>
        <taxon>Zoopagomycota</taxon>
        <taxon>Entomophthoromycotina</taxon>
        <taxon>Entomophthoromycetes</taxon>
        <taxon>Entomophthorales</taxon>
        <taxon>Entomophthoraceae</taxon>
        <taxon>Entomophthora</taxon>
    </lineage>
</organism>
<proteinExistence type="predicted"/>
<evidence type="ECO:0000313" key="1">
    <source>
        <dbReference type="EMBL" id="KAJ9054252.1"/>
    </source>
</evidence>
<reference evidence="1" key="1">
    <citation type="submission" date="2022-04" db="EMBL/GenBank/DDBJ databases">
        <title>Genome of the entomopathogenic fungus Entomophthora muscae.</title>
        <authorList>
            <person name="Elya C."/>
            <person name="Lovett B.R."/>
            <person name="Lee E."/>
            <person name="Macias A.M."/>
            <person name="Hajek A.E."/>
            <person name="De Bivort B.L."/>
            <person name="Kasson M.T."/>
            <person name="De Fine Licht H.H."/>
            <person name="Stajich J.E."/>
        </authorList>
    </citation>
    <scope>NUCLEOTIDE SEQUENCE</scope>
    <source>
        <strain evidence="1">Berkeley</strain>
    </source>
</reference>
<accession>A0ACC2RW59</accession>
<dbReference type="EMBL" id="QTSX02006458">
    <property type="protein sequence ID" value="KAJ9054252.1"/>
    <property type="molecule type" value="Genomic_DNA"/>
</dbReference>
<sequence>MGSTREVTNKEQKMGRILSYIGGGQGQVVPEIWGAGPNQKQNWGWSEDYKLKRGISCLTGKQRKFGSRYWEDVRNKLKRSKQVLKTTKVLQEQHCKPRESV</sequence>
<dbReference type="Proteomes" id="UP001165960">
    <property type="component" value="Unassembled WGS sequence"/>
</dbReference>